<evidence type="ECO:0000256" key="1">
    <source>
        <dbReference type="PROSITE-ProRule" id="PRU00023"/>
    </source>
</evidence>
<name>A0A2T3Z2Z1_TRIA4</name>
<keyword evidence="1" id="KW-0040">ANK repeat</keyword>
<dbReference type="EMBL" id="KZ679264">
    <property type="protein sequence ID" value="PTB39188.1"/>
    <property type="molecule type" value="Genomic_DNA"/>
</dbReference>
<evidence type="ECO:0000313" key="3">
    <source>
        <dbReference type="EMBL" id="PTB39188.1"/>
    </source>
</evidence>
<feature type="region of interest" description="Disordered" evidence="2">
    <location>
        <begin position="640"/>
        <end position="680"/>
    </location>
</feature>
<dbReference type="InterPro" id="IPR002110">
    <property type="entry name" value="Ankyrin_rpt"/>
</dbReference>
<evidence type="ECO:0000256" key="2">
    <source>
        <dbReference type="SAM" id="MobiDB-lite"/>
    </source>
</evidence>
<dbReference type="OrthoDB" id="4772757at2759"/>
<feature type="compositionally biased region" description="Polar residues" evidence="2">
    <location>
        <begin position="651"/>
        <end position="673"/>
    </location>
</feature>
<dbReference type="SUPFAM" id="SSF48403">
    <property type="entry name" value="Ankyrin repeat"/>
    <property type="match status" value="1"/>
</dbReference>
<accession>A0A2T3Z2Z1</accession>
<dbReference type="PROSITE" id="PS50088">
    <property type="entry name" value="ANK_REPEAT"/>
    <property type="match status" value="1"/>
</dbReference>
<dbReference type="Pfam" id="PF00023">
    <property type="entry name" value="Ank"/>
    <property type="match status" value="1"/>
</dbReference>
<dbReference type="SMART" id="SM00248">
    <property type="entry name" value="ANK"/>
    <property type="match status" value="3"/>
</dbReference>
<protein>
    <submittedName>
        <fullName evidence="3">Uncharacterized protein</fullName>
    </submittedName>
</protein>
<dbReference type="Gene3D" id="1.25.40.20">
    <property type="entry name" value="Ankyrin repeat-containing domain"/>
    <property type="match status" value="1"/>
</dbReference>
<dbReference type="Proteomes" id="UP000240493">
    <property type="component" value="Unassembled WGS sequence"/>
</dbReference>
<sequence>MSYNPDATGSEIRDKTKACEERFNACLAAPKLRKHEWLETGYAEFNLWSFSLNASHSGRSSLDYKIHQRIDLREIITDLLDALDESLGECLDLDCDPASLLSPEKNPESPLHFNVFNIKATLKHLTRLQIAIRKSGTQLRHHKADSNLECILKTNANGLEKFRCDMTQIVLSGLENWKRGEGLPGPWKNANIQLLERLVNANVKRRNRIFFATERMRNVKARQPENKQNLAMVHYPDEHDHYHAVQMANTADFFNSIALGQESLVRDFIIQDSEILNMPNEHGETPLIVAVRADKPAIVRDLLWNGAKVDALGCYCQEGQNTPALRTPLQVAAAEDKLHMIRILRENRADVFFTAPDGVNALQLATSNGHESITDHIRSAYISAIALVPEAQKETAKLKRGLEEILSIGETAKKFPVIPLPQRGNLNEKSPASTAATAITRDAIIEQAPSKATWSAIIKEMGTLRGVTYPLPPKWPEGSEVPHIDCPYCSEPLTRQQIKRAAWNRHVSEDILPYICFHEDCKTPDDLYRTSEELTKHFISEHGVPCWICDICTPDIEQEQCKIFETAQLWRDHLHYAHSQVILDTEFSMLAELNMQNMVPAVDCPLCDYATSEIKPNIDPHITRHIQQFSLRSLPWEARTEGDISKEPPTGKSSSARTSYFAKTNISSTSRETSPMMRKH</sequence>
<dbReference type="PROSITE" id="PS50297">
    <property type="entry name" value="ANK_REP_REGION"/>
    <property type="match status" value="1"/>
</dbReference>
<dbReference type="InterPro" id="IPR036770">
    <property type="entry name" value="Ankyrin_rpt-contain_sf"/>
</dbReference>
<evidence type="ECO:0000313" key="4">
    <source>
        <dbReference type="Proteomes" id="UP000240493"/>
    </source>
</evidence>
<dbReference type="STRING" id="1042311.A0A2T3Z2Z1"/>
<dbReference type="PANTHER" id="PTHR35391:SF7">
    <property type="entry name" value="C2H2-TYPE DOMAIN-CONTAINING PROTEIN"/>
    <property type="match status" value="1"/>
</dbReference>
<gene>
    <name evidence="3" type="ORF">M441DRAFT_90738</name>
</gene>
<dbReference type="PANTHER" id="PTHR35391">
    <property type="entry name" value="C2H2-TYPE DOMAIN-CONTAINING PROTEIN-RELATED"/>
    <property type="match status" value="1"/>
</dbReference>
<feature type="repeat" description="ANK" evidence="1">
    <location>
        <begin position="282"/>
        <end position="314"/>
    </location>
</feature>
<organism evidence="3 4">
    <name type="scientific">Trichoderma asperellum (strain ATCC 204424 / CBS 433.97 / NBRC 101777)</name>
    <dbReference type="NCBI Taxonomy" id="1042311"/>
    <lineage>
        <taxon>Eukaryota</taxon>
        <taxon>Fungi</taxon>
        <taxon>Dikarya</taxon>
        <taxon>Ascomycota</taxon>
        <taxon>Pezizomycotina</taxon>
        <taxon>Sordariomycetes</taxon>
        <taxon>Hypocreomycetidae</taxon>
        <taxon>Hypocreales</taxon>
        <taxon>Hypocreaceae</taxon>
        <taxon>Trichoderma</taxon>
    </lineage>
</organism>
<keyword evidence="4" id="KW-1185">Reference proteome</keyword>
<proteinExistence type="predicted"/>
<dbReference type="AlphaFoldDB" id="A0A2T3Z2Z1"/>
<reference evidence="3 4" key="1">
    <citation type="submission" date="2016-07" db="EMBL/GenBank/DDBJ databases">
        <title>Multiple horizontal gene transfer events from other fungi enriched the ability of initially mycotrophic Trichoderma (Ascomycota) to feed on dead plant biomass.</title>
        <authorList>
            <consortium name="DOE Joint Genome Institute"/>
            <person name="Aerts A."/>
            <person name="Atanasova L."/>
            <person name="Chenthamara K."/>
            <person name="Zhang J."/>
            <person name="Grujic M."/>
            <person name="Henrissat B."/>
            <person name="Kuo A."/>
            <person name="Salamov A."/>
            <person name="Lipzen A."/>
            <person name="Labutti K."/>
            <person name="Barry K."/>
            <person name="Miao Y."/>
            <person name="Rahimi M.J."/>
            <person name="Shen Q."/>
            <person name="Grigoriev I.V."/>
            <person name="Kubicek C.P."/>
            <person name="Druzhinina I.S."/>
        </authorList>
    </citation>
    <scope>NUCLEOTIDE SEQUENCE [LARGE SCALE GENOMIC DNA]</scope>
    <source>
        <strain evidence="3 4">CBS 433.97</strain>
    </source>
</reference>